<protein>
    <submittedName>
        <fullName evidence="1">Uncharacterized protein</fullName>
    </submittedName>
</protein>
<evidence type="ECO:0000313" key="2">
    <source>
        <dbReference type="Proteomes" id="UP001055879"/>
    </source>
</evidence>
<comment type="caution">
    <text evidence="1">The sequence shown here is derived from an EMBL/GenBank/DDBJ whole genome shotgun (WGS) entry which is preliminary data.</text>
</comment>
<keyword evidence="2" id="KW-1185">Reference proteome</keyword>
<evidence type="ECO:0000313" key="1">
    <source>
        <dbReference type="EMBL" id="KAI3685375.1"/>
    </source>
</evidence>
<reference evidence="1 2" key="2">
    <citation type="journal article" date="2022" name="Mol. Ecol. Resour.">
        <title>The genomes of chicory, endive, great burdock and yacon provide insights into Asteraceae paleo-polyploidization history and plant inulin production.</title>
        <authorList>
            <person name="Fan W."/>
            <person name="Wang S."/>
            <person name="Wang H."/>
            <person name="Wang A."/>
            <person name="Jiang F."/>
            <person name="Liu H."/>
            <person name="Zhao H."/>
            <person name="Xu D."/>
            <person name="Zhang Y."/>
        </authorList>
    </citation>
    <scope>NUCLEOTIDE SEQUENCE [LARGE SCALE GENOMIC DNA]</scope>
    <source>
        <strain evidence="2">cv. Niubang</strain>
    </source>
</reference>
<organism evidence="1 2">
    <name type="scientific">Arctium lappa</name>
    <name type="common">Greater burdock</name>
    <name type="synonym">Lappa major</name>
    <dbReference type="NCBI Taxonomy" id="4217"/>
    <lineage>
        <taxon>Eukaryota</taxon>
        <taxon>Viridiplantae</taxon>
        <taxon>Streptophyta</taxon>
        <taxon>Embryophyta</taxon>
        <taxon>Tracheophyta</taxon>
        <taxon>Spermatophyta</taxon>
        <taxon>Magnoliopsida</taxon>
        <taxon>eudicotyledons</taxon>
        <taxon>Gunneridae</taxon>
        <taxon>Pentapetalae</taxon>
        <taxon>asterids</taxon>
        <taxon>campanulids</taxon>
        <taxon>Asterales</taxon>
        <taxon>Asteraceae</taxon>
        <taxon>Carduoideae</taxon>
        <taxon>Cardueae</taxon>
        <taxon>Arctiinae</taxon>
        <taxon>Arctium</taxon>
    </lineage>
</organism>
<name>A0ACB8YMX9_ARCLA</name>
<reference evidence="2" key="1">
    <citation type="journal article" date="2022" name="Mol. Ecol. Resour.">
        <title>The genomes of chicory, endive, great burdock and yacon provide insights into Asteraceae palaeo-polyploidization history and plant inulin production.</title>
        <authorList>
            <person name="Fan W."/>
            <person name="Wang S."/>
            <person name="Wang H."/>
            <person name="Wang A."/>
            <person name="Jiang F."/>
            <person name="Liu H."/>
            <person name="Zhao H."/>
            <person name="Xu D."/>
            <person name="Zhang Y."/>
        </authorList>
    </citation>
    <scope>NUCLEOTIDE SEQUENCE [LARGE SCALE GENOMIC DNA]</scope>
    <source>
        <strain evidence="2">cv. Niubang</strain>
    </source>
</reference>
<gene>
    <name evidence="1" type="ORF">L6452_34617</name>
</gene>
<dbReference type="EMBL" id="CM042058">
    <property type="protein sequence ID" value="KAI3685375.1"/>
    <property type="molecule type" value="Genomic_DNA"/>
</dbReference>
<proteinExistence type="predicted"/>
<sequence>MSYHPNGDFYEQSSGQPASYKKQSSGHPHSSGQLHTSPPFSLALFLTTNNPAPALASFSFYNLSFYDLWSIPIVLLLSCFLAPCYTIVEPSRVSECSSS</sequence>
<accession>A0ACB8YMX9</accession>
<dbReference type="Proteomes" id="UP001055879">
    <property type="component" value="Linkage Group LG12"/>
</dbReference>